<dbReference type="CDD" id="cd00093">
    <property type="entry name" value="HTH_XRE"/>
    <property type="match status" value="1"/>
</dbReference>
<gene>
    <name evidence="2" type="ORF">AVLFYP127_00416</name>
</gene>
<sequence>MVVIEKVNKKLGNKLRKLRIDDGKTQKELANLLGISVSSIGMYEIGFRVPSDRVKKQYSIYFRKAVDEIFF</sequence>
<reference evidence="2" key="1">
    <citation type="submission" date="2019-11" db="EMBL/GenBank/DDBJ databases">
        <authorList>
            <person name="Feng L."/>
        </authorList>
    </citation>
    <scope>NUCLEOTIDE SEQUENCE</scope>
    <source>
        <strain evidence="2">AvaginalisLFYP127</strain>
    </source>
</reference>
<dbReference type="SMART" id="SM00530">
    <property type="entry name" value="HTH_XRE"/>
    <property type="match status" value="1"/>
</dbReference>
<accession>A0A6N2T137</accession>
<dbReference type="InterPro" id="IPR001387">
    <property type="entry name" value="Cro/C1-type_HTH"/>
</dbReference>
<dbReference type="Gene3D" id="1.10.260.40">
    <property type="entry name" value="lambda repressor-like DNA-binding domains"/>
    <property type="match status" value="1"/>
</dbReference>
<dbReference type="GO" id="GO:0003677">
    <property type="term" value="F:DNA binding"/>
    <property type="evidence" value="ECO:0007669"/>
    <property type="project" value="InterPro"/>
</dbReference>
<organism evidence="2">
    <name type="scientific">Anaerococcus vaginalis</name>
    <dbReference type="NCBI Taxonomy" id="33037"/>
    <lineage>
        <taxon>Bacteria</taxon>
        <taxon>Bacillati</taxon>
        <taxon>Bacillota</taxon>
        <taxon>Tissierellia</taxon>
        <taxon>Tissierellales</taxon>
        <taxon>Peptoniphilaceae</taxon>
        <taxon>Anaerococcus</taxon>
    </lineage>
</organism>
<protein>
    <submittedName>
        <fullName evidence="2">Helix-turn-helix</fullName>
    </submittedName>
</protein>
<feature type="domain" description="HTH cro/C1-type" evidence="1">
    <location>
        <begin position="15"/>
        <end position="69"/>
    </location>
</feature>
<evidence type="ECO:0000313" key="2">
    <source>
        <dbReference type="EMBL" id="VYS98872.1"/>
    </source>
</evidence>
<dbReference type="PROSITE" id="PS50943">
    <property type="entry name" value="HTH_CROC1"/>
    <property type="match status" value="1"/>
</dbReference>
<dbReference type="EMBL" id="CACRSW010000023">
    <property type="protein sequence ID" value="VYS98872.1"/>
    <property type="molecule type" value="Genomic_DNA"/>
</dbReference>
<proteinExistence type="predicted"/>
<dbReference type="Pfam" id="PF01381">
    <property type="entry name" value="HTH_3"/>
    <property type="match status" value="1"/>
</dbReference>
<dbReference type="SUPFAM" id="SSF47413">
    <property type="entry name" value="lambda repressor-like DNA-binding domains"/>
    <property type="match status" value="1"/>
</dbReference>
<dbReference type="InterPro" id="IPR010982">
    <property type="entry name" value="Lambda_DNA-bd_dom_sf"/>
</dbReference>
<name>A0A6N2T137_9FIRM</name>
<dbReference type="AlphaFoldDB" id="A0A6N2T137"/>
<evidence type="ECO:0000259" key="1">
    <source>
        <dbReference type="PROSITE" id="PS50943"/>
    </source>
</evidence>